<feature type="transmembrane region" description="Helical" evidence="8">
    <location>
        <begin position="234"/>
        <end position="251"/>
    </location>
</feature>
<sequence length="544" mass="59538">MTQNYSSLLRAFFPSSSSVSSCPIMAQTDLERNLDPSEVILEKDEFAEDEARSSSKLSSRWKRVTGKLLTWGVETRGIQPVPFEERTDEQFFKIFFLWFTTNFGILSFSAGTLGPAVYSLSKGDSCLVILFFNLLCCTPVAYFVTWGPKLGMRQMIQARYSFGYYGVIIPSILNLIGGFGFCILGCIVGGQTLASVTDGRMSWTVGIVIITAIALFLTFCGYNVLNWRVPYDRLGWIPVLVCFLVALGLGGKHLSTPAPAESATAASVLSFGSVIAGFVIAWAPMASDFTSYYRPDVASWKMALYSYTGLMLSNAGLQILGAAVASVAPLIPSWNDGWNLGGASNVGGLLQAMLSPVGNFGKFLTVLLSLSVTANIATTMYSMCLNFQILIPKLVVVPRYVFSLVATAIVLPLAIVGSHRFYDTLENFLALVAYWVSEFVAIVLVEHFVYRRRNQTPDLDISYSTTMGYNITQWNRPSQLPTGIPALAALVLPYGLITPSMNQVLFVGPIGEKTGDIGFEVAFFLCGLLYLILRGLEVKWRGKV</sequence>
<comment type="similarity">
    <text evidence="2 7">Belongs to the purine-cytosine permease (2.A.39) family.</text>
</comment>
<dbReference type="PANTHER" id="PTHR31806">
    <property type="entry name" value="PURINE-CYTOSINE PERMEASE FCY2-RELATED"/>
    <property type="match status" value="1"/>
</dbReference>
<feature type="transmembrane region" description="Helical" evidence="8">
    <location>
        <begin position="164"/>
        <end position="190"/>
    </location>
</feature>
<keyword evidence="3 7" id="KW-0813">Transport</keyword>
<dbReference type="Pfam" id="PF02133">
    <property type="entry name" value="Transp_cyt_pur"/>
    <property type="match status" value="1"/>
</dbReference>
<evidence type="ECO:0000256" key="7">
    <source>
        <dbReference type="PIRNR" id="PIRNR002744"/>
    </source>
</evidence>
<evidence type="ECO:0000256" key="8">
    <source>
        <dbReference type="SAM" id="Phobius"/>
    </source>
</evidence>
<dbReference type="Proteomes" id="UP000559256">
    <property type="component" value="Unassembled WGS sequence"/>
</dbReference>
<dbReference type="PANTHER" id="PTHR31806:SF5">
    <property type="entry name" value="PURINE-CYTOSINE PERMEASE FCY21"/>
    <property type="match status" value="1"/>
</dbReference>
<feature type="transmembrane region" description="Helical" evidence="8">
    <location>
        <begin position="202"/>
        <end position="222"/>
    </location>
</feature>
<comment type="caution">
    <text evidence="9">The sequence shown here is derived from an EMBL/GenBank/DDBJ whole genome shotgun (WGS) entry which is preliminary data.</text>
</comment>
<dbReference type="InterPro" id="IPR026030">
    <property type="entry name" value="Pur-cyt_permease_Fcy2/21/22"/>
</dbReference>
<evidence type="ECO:0000256" key="2">
    <source>
        <dbReference type="ARBA" id="ARBA00008974"/>
    </source>
</evidence>
<name>A0A8H5FL78_9AGAR</name>
<keyword evidence="6 7" id="KW-0472">Membrane</keyword>
<evidence type="ECO:0000313" key="9">
    <source>
        <dbReference type="EMBL" id="KAF5341320.1"/>
    </source>
</evidence>
<evidence type="ECO:0008006" key="11">
    <source>
        <dbReference type="Google" id="ProtNLM"/>
    </source>
</evidence>
<feature type="transmembrane region" description="Helical" evidence="8">
    <location>
        <begin position="304"/>
        <end position="331"/>
    </location>
</feature>
<organism evidence="9 10">
    <name type="scientific">Tetrapyrgos nigripes</name>
    <dbReference type="NCBI Taxonomy" id="182062"/>
    <lineage>
        <taxon>Eukaryota</taxon>
        <taxon>Fungi</taxon>
        <taxon>Dikarya</taxon>
        <taxon>Basidiomycota</taxon>
        <taxon>Agaricomycotina</taxon>
        <taxon>Agaricomycetes</taxon>
        <taxon>Agaricomycetidae</taxon>
        <taxon>Agaricales</taxon>
        <taxon>Marasmiineae</taxon>
        <taxon>Marasmiaceae</taxon>
        <taxon>Tetrapyrgos</taxon>
    </lineage>
</organism>
<protein>
    <recommendedName>
        <fullName evidence="11">Cytosine-purine permease</fullName>
    </recommendedName>
</protein>
<keyword evidence="4 8" id="KW-0812">Transmembrane</keyword>
<feature type="transmembrane region" description="Helical" evidence="8">
    <location>
        <begin position="428"/>
        <end position="449"/>
    </location>
</feature>
<dbReference type="EMBL" id="JAACJM010000167">
    <property type="protein sequence ID" value="KAF5341320.1"/>
    <property type="molecule type" value="Genomic_DNA"/>
</dbReference>
<evidence type="ECO:0000256" key="3">
    <source>
        <dbReference type="ARBA" id="ARBA00022448"/>
    </source>
</evidence>
<dbReference type="Gene3D" id="1.10.4160.10">
    <property type="entry name" value="Hydantoin permease"/>
    <property type="match status" value="1"/>
</dbReference>
<feature type="transmembrane region" description="Helical" evidence="8">
    <location>
        <begin position="127"/>
        <end position="144"/>
    </location>
</feature>
<feature type="transmembrane region" description="Helical" evidence="8">
    <location>
        <begin position="363"/>
        <end position="384"/>
    </location>
</feature>
<feature type="transmembrane region" description="Helical" evidence="8">
    <location>
        <begin position="95"/>
        <end position="121"/>
    </location>
</feature>
<feature type="transmembrane region" description="Helical" evidence="8">
    <location>
        <begin position="396"/>
        <end position="416"/>
    </location>
</feature>
<proteinExistence type="inferred from homology"/>
<feature type="transmembrane region" description="Helical" evidence="8">
    <location>
        <begin position="517"/>
        <end position="533"/>
    </location>
</feature>
<dbReference type="InterPro" id="IPR001248">
    <property type="entry name" value="Pur-cyt_permease"/>
</dbReference>
<keyword evidence="5 8" id="KW-1133">Transmembrane helix</keyword>
<evidence type="ECO:0000256" key="6">
    <source>
        <dbReference type="ARBA" id="ARBA00023136"/>
    </source>
</evidence>
<dbReference type="PIRSF" id="PIRSF002744">
    <property type="entry name" value="Pur-cyt_permease"/>
    <property type="match status" value="1"/>
</dbReference>
<dbReference type="OrthoDB" id="2116389at2759"/>
<accession>A0A8H5FL78</accession>
<evidence type="ECO:0000313" key="10">
    <source>
        <dbReference type="Proteomes" id="UP000559256"/>
    </source>
</evidence>
<keyword evidence="10" id="KW-1185">Reference proteome</keyword>
<feature type="transmembrane region" description="Helical" evidence="8">
    <location>
        <begin position="263"/>
        <end position="283"/>
    </location>
</feature>
<gene>
    <name evidence="9" type="ORF">D9758_016176</name>
</gene>
<evidence type="ECO:0000256" key="5">
    <source>
        <dbReference type="ARBA" id="ARBA00022989"/>
    </source>
</evidence>
<reference evidence="9 10" key="1">
    <citation type="journal article" date="2020" name="ISME J.">
        <title>Uncovering the hidden diversity of litter-decomposition mechanisms in mushroom-forming fungi.</title>
        <authorList>
            <person name="Floudas D."/>
            <person name="Bentzer J."/>
            <person name="Ahren D."/>
            <person name="Johansson T."/>
            <person name="Persson P."/>
            <person name="Tunlid A."/>
        </authorList>
    </citation>
    <scope>NUCLEOTIDE SEQUENCE [LARGE SCALE GENOMIC DNA]</scope>
    <source>
        <strain evidence="9 10">CBS 291.85</strain>
    </source>
</reference>
<dbReference type="GO" id="GO:0022857">
    <property type="term" value="F:transmembrane transporter activity"/>
    <property type="evidence" value="ECO:0007669"/>
    <property type="project" value="InterPro"/>
</dbReference>
<dbReference type="AlphaFoldDB" id="A0A8H5FL78"/>
<evidence type="ECO:0000256" key="1">
    <source>
        <dbReference type="ARBA" id="ARBA00004141"/>
    </source>
</evidence>
<comment type="subcellular location">
    <subcellularLocation>
        <location evidence="1">Membrane</location>
        <topology evidence="1">Multi-pass membrane protein</topology>
    </subcellularLocation>
</comment>
<evidence type="ECO:0000256" key="4">
    <source>
        <dbReference type="ARBA" id="ARBA00022692"/>
    </source>
</evidence>
<dbReference type="GO" id="GO:0005886">
    <property type="term" value="C:plasma membrane"/>
    <property type="evidence" value="ECO:0007669"/>
    <property type="project" value="TreeGrafter"/>
</dbReference>
<feature type="transmembrane region" description="Helical" evidence="8">
    <location>
        <begin position="480"/>
        <end position="497"/>
    </location>
</feature>